<reference evidence="6" key="3">
    <citation type="journal article" date="2011" name="PLoS ONE">
        <title>Genome sequence of a mesophilic hydrogenotrophic methanogen Methanocella paludicola, the first cultivated representative of the order Methanocellales.</title>
        <authorList>
            <person name="Sakai S."/>
            <person name="Takaki Y."/>
            <person name="Shimamura S."/>
            <person name="Sekine M."/>
            <person name="Tajima T."/>
            <person name="Kosugi H."/>
            <person name="Ichikawa N."/>
            <person name="Tasumi E."/>
            <person name="Hiraki A.T."/>
            <person name="Shimizu A."/>
            <person name="Kato Y."/>
            <person name="Nishiko R."/>
            <person name="Mori K."/>
            <person name="Fujita N."/>
            <person name="Imachi H."/>
            <person name="Takai K."/>
        </authorList>
    </citation>
    <scope>NUCLEOTIDE SEQUENCE [LARGE SCALE GENOMIC DNA]</scope>
    <source>
        <strain evidence="6">DSM 17711 / JCM 13418 / NBRC 101707 / SANAE</strain>
    </source>
</reference>
<dbReference type="PANTHER" id="PTHR13812">
    <property type="entry name" value="KETIMINE REDUCTASE MU-CRYSTALLIN"/>
    <property type="match status" value="1"/>
</dbReference>
<dbReference type="InterPro" id="IPR012742">
    <property type="entry name" value="Ala_DH_archaeglobus"/>
</dbReference>
<dbReference type="PANTHER" id="PTHR13812:SF19">
    <property type="entry name" value="KETIMINE REDUCTASE MU-CRYSTALLIN"/>
    <property type="match status" value="1"/>
</dbReference>
<feature type="binding site" evidence="3">
    <location>
        <begin position="223"/>
        <end position="225"/>
    </location>
    <ligand>
        <name>NAD(+)</name>
        <dbReference type="ChEBI" id="CHEBI:57540"/>
    </ligand>
</feature>
<keyword evidence="2 3" id="KW-0520">NAD</keyword>
<dbReference type="GeneID" id="8680455"/>
<dbReference type="STRING" id="304371.MCP_0327"/>
<reference evidence="5 6" key="2">
    <citation type="journal article" date="2008" name="Int. J. Syst. Evol. Microbiol.">
        <title>Methanocella paludicola gen. nov., sp. nov., a methane-producing archaeon, the first isolate of the lineage 'Rice Cluster I', and proposal of the new archaeal order Methanocellales ord. nov.</title>
        <authorList>
            <person name="Sakai S."/>
            <person name="Imachi H."/>
            <person name="Hanada S."/>
            <person name="Ohashi A."/>
            <person name="Harada H."/>
            <person name="Kamagata Y."/>
        </authorList>
    </citation>
    <scope>NUCLEOTIDE SEQUENCE [LARGE SCALE GENOMIC DNA]</scope>
    <source>
        <strain evidence="6">DSM 17711 / JCM 13418 / NBRC 101707 / SANAE</strain>
    </source>
</reference>
<feature type="binding site" evidence="3">
    <location>
        <position position="229"/>
    </location>
    <ligand>
        <name>NAD(+)</name>
        <dbReference type="ChEBI" id="CHEBI:57540"/>
    </ligand>
</feature>
<comment type="catalytic activity">
    <reaction evidence="3">
        <text>L-alanine + NAD(+) + H2O = pyruvate + NH4(+) + NADH + H(+)</text>
        <dbReference type="Rhea" id="RHEA:18405"/>
        <dbReference type="ChEBI" id="CHEBI:15361"/>
        <dbReference type="ChEBI" id="CHEBI:15377"/>
        <dbReference type="ChEBI" id="CHEBI:15378"/>
        <dbReference type="ChEBI" id="CHEBI:28938"/>
        <dbReference type="ChEBI" id="CHEBI:57540"/>
        <dbReference type="ChEBI" id="CHEBI:57945"/>
        <dbReference type="ChEBI" id="CHEBI:57972"/>
        <dbReference type="EC" id="1.4.1.1"/>
    </reaction>
</comment>
<feature type="binding site" evidence="3">
    <location>
        <position position="296"/>
    </location>
    <ligand>
        <name>NAD(+)</name>
        <dbReference type="ChEBI" id="CHEBI:57540"/>
    </ligand>
</feature>
<keyword evidence="1 3" id="KW-0560">Oxidoreductase</keyword>
<proteinExistence type="inferred from homology"/>
<dbReference type="KEGG" id="mpd:MCP_0327"/>
<comment type="function">
    <text evidence="3">Catalyzes the NAD(+)-dependent oxidative deamination of L-alanine to pyruvate, and the reverse reaction, the reductive amination of pyruvate.</text>
</comment>
<dbReference type="FunFam" id="3.30.1780.10:FF:000002">
    <property type="entry name" value="Ornithine cyclodeaminase"/>
    <property type="match status" value="1"/>
</dbReference>
<evidence type="ECO:0000313" key="5">
    <source>
        <dbReference type="EMBL" id="BAI60399.1"/>
    </source>
</evidence>
<gene>
    <name evidence="3" type="primary">ala</name>
    <name evidence="5" type="ordered locus">MCP_0327</name>
</gene>
<dbReference type="OrthoDB" id="21421at2157"/>
<dbReference type="AlphaFoldDB" id="D1YVC7"/>
<dbReference type="GO" id="GO:0005737">
    <property type="term" value="C:cytoplasm"/>
    <property type="evidence" value="ECO:0007669"/>
    <property type="project" value="TreeGrafter"/>
</dbReference>
<dbReference type="InterPro" id="IPR036291">
    <property type="entry name" value="NAD(P)-bd_dom_sf"/>
</dbReference>
<dbReference type="HAMAP" id="MF_00935">
    <property type="entry name" value="AlaDH_arch"/>
    <property type="match status" value="1"/>
</dbReference>
<feature type="binding site" evidence="3">
    <location>
        <position position="110"/>
    </location>
    <ligand>
        <name>NAD(+)</name>
        <dbReference type="ChEBI" id="CHEBI:57540"/>
    </ligand>
</feature>
<dbReference type="PATRIC" id="fig|304371.9.peg.333"/>
<sequence>MVRLLSDTDIKRLVTMNDIVPAVENVFAEYAEGRVEMPSKIYLDIKGYGDFRAMPSYVPSIGTAGVKWVNVHPDNPSKGLPTVMATILLNDPETGRLICVMNGSTLTDERTGAAGGVAAKYLARKDSSVVGLIGSGHQAYTQMLAYNVVFGRQIKLVKVYSRHPEHAEALAGRIRAEMGYDAQAVMTAQEAADSDIIATITPARRPVLIADWVKPGTHINAIGADAPGKQELESMLTVKARVFVDSVEQASHSGEINVPWSQGLLNKDKLAGTIGEVIVGMMPGRTSDREITVFDSTGLSIQDMAVAHLVYERALKEHIGTDVNI</sequence>
<evidence type="ECO:0000256" key="3">
    <source>
        <dbReference type="HAMAP-Rule" id="MF_00935"/>
    </source>
</evidence>
<reference evidence="5 6" key="1">
    <citation type="journal article" date="2007" name="Appl. Environ. Microbiol.">
        <title>Isolation of key methanogens for global methane emission from rice paddy fields: a novel isolate affiliated with the clone cluster rice cluster I.</title>
        <authorList>
            <person name="Sakai S."/>
            <person name="Imachi H."/>
            <person name="Sekiguchi Y."/>
            <person name="Ohashi A."/>
            <person name="Harada H."/>
            <person name="Kamagata Y."/>
        </authorList>
    </citation>
    <scope>NUCLEOTIDE SEQUENCE [LARGE SCALE GENOMIC DNA]</scope>
    <source>
        <strain evidence="6">DSM 17711 / JCM 13418 / NBRC 101707 / SANAE</strain>
    </source>
</reference>
<dbReference type="Gene3D" id="3.40.50.720">
    <property type="entry name" value="NAD(P)-binding Rossmann-like Domain"/>
    <property type="match status" value="1"/>
</dbReference>
<dbReference type="Pfam" id="PF02423">
    <property type="entry name" value="OCD_Mu_crystall"/>
    <property type="match status" value="1"/>
</dbReference>
<dbReference type="GO" id="GO:0000286">
    <property type="term" value="F:alanine dehydrogenase activity"/>
    <property type="evidence" value="ECO:0007669"/>
    <property type="project" value="UniProtKB-UniRule"/>
</dbReference>
<feature type="active site" description="Proton donor/acceptor" evidence="3">
    <location>
        <position position="67"/>
    </location>
</feature>
<comment type="similarity">
    <text evidence="3">Belongs to the ornithine cyclodeaminase/mu-crystallin family. Archaeal alanine dehydrogenase subfamily.</text>
</comment>
<evidence type="ECO:0000256" key="2">
    <source>
        <dbReference type="ARBA" id="ARBA00023027"/>
    </source>
</evidence>
<dbReference type="NCBIfam" id="TIGR02371">
    <property type="entry name" value="ala_DH_arch"/>
    <property type="match status" value="1"/>
</dbReference>
<dbReference type="InParanoid" id="D1YVC7"/>
<dbReference type="Gene3D" id="3.30.1780.10">
    <property type="entry name" value="ornithine cyclodeaminase, domain 1"/>
    <property type="match status" value="1"/>
</dbReference>
<dbReference type="GO" id="GO:0051287">
    <property type="term" value="F:NAD binding"/>
    <property type="evidence" value="ECO:0007669"/>
    <property type="project" value="UniProtKB-UniRule"/>
</dbReference>
<evidence type="ECO:0000256" key="1">
    <source>
        <dbReference type="ARBA" id="ARBA00023002"/>
    </source>
</evidence>
<name>D1YVC7_METPS</name>
<dbReference type="InterPro" id="IPR023401">
    <property type="entry name" value="ODC_N"/>
</dbReference>
<feature type="binding site" evidence="3">
    <location>
        <begin position="137"/>
        <end position="138"/>
    </location>
    <ligand>
        <name>NAD(+)</name>
        <dbReference type="ChEBI" id="CHEBI:57540"/>
    </ligand>
</feature>
<comment type="caution">
    <text evidence="3">Lacks conserved residue(s) required for the propagation of feature annotation.</text>
</comment>
<dbReference type="Proteomes" id="UP000001882">
    <property type="component" value="Chromosome"/>
</dbReference>
<dbReference type="InterPro" id="IPR003462">
    <property type="entry name" value="ODC_Mu_crystall"/>
</dbReference>
<dbReference type="InterPro" id="IPR028609">
    <property type="entry name" value="AlaDH_arch-typ"/>
</dbReference>
<keyword evidence="6" id="KW-1185">Reference proteome</keyword>
<protein>
    <recommendedName>
        <fullName evidence="3 4">Alanine dehydrogenase</fullName>
        <shortName evidence="3">AlaDH</shortName>
        <ecNumber evidence="3 4">1.4.1.1</ecNumber>
    </recommendedName>
</protein>
<organism evidence="5 6">
    <name type="scientific">Methanocella paludicola (strain DSM 17711 / JCM 13418 / NBRC 101707 / SANAE)</name>
    <dbReference type="NCBI Taxonomy" id="304371"/>
    <lineage>
        <taxon>Archaea</taxon>
        <taxon>Methanobacteriati</taxon>
        <taxon>Methanobacteriota</taxon>
        <taxon>Stenosarchaea group</taxon>
        <taxon>Methanomicrobia</taxon>
        <taxon>Methanocellales</taxon>
        <taxon>Methanocellaceae</taxon>
        <taxon>Methanocella</taxon>
    </lineage>
</organism>
<evidence type="ECO:0000256" key="4">
    <source>
        <dbReference type="NCBIfam" id="TIGR02371"/>
    </source>
</evidence>
<dbReference type="FunFam" id="3.40.50.720:FF:000311">
    <property type="entry name" value="Ornithine cyclodeaminase"/>
    <property type="match status" value="1"/>
</dbReference>
<dbReference type="PIRSF" id="PIRSF001439">
    <property type="entry name" value="CryM"/>
    <property type="match status" value="1"/>
</dbReference>
<dbReference type="RefSeq" id="WP_012899079.1">
    <property type="nucleotide sequence ID" value="NC_013665.1"/>
</dbReference>
<dbReference type="SUPFAM" id="SSF51735">
    <property type="entry name" value="NAD(P)-binding Rossmann-fold domains"/>
    <property type="match status" value="1"/>
</dbReference>
<evidence type="ECO:0000313" key="6">
    <source>
        <dbReference type="Proteomes" id="UP000001882"/>
    </source>
</evidence>
<accession>D1YVC7</accession>
<keyword evidence="3" id="KW-0547">Nucleotide-binding</keyword>
<dbReference type="EMBL" id="AP011532">
    <property type="protein sequence ID" value="BAI60399.1"/>
    <property type="molecule type" value="Genomic_DNA"/>
</dbReference>
<dbReference type="EC" id="1.4.1.1" evidence="3 4"/>
<dbReference type="GO" id="GO:0006522">
    <property type="term" value="P:alanine metabolic process"/>
    <property type="evidence" value="ECO:0007669"/>
    <property type="project" value="UniProtKB-UniRule"/>
</dbReference>
<dbReference type="eggNOG" id="arCOG01035">
    <property type="taxonomic scope" value="Archaea"/>
</dbReference>